<protein>
    <submittedName>
        <fullName evidence="2">Uncharacterized protein</fullName>
    </submittedName>
</protein>
<evidence type="ECO:0000256" key="1">
    <source>
        <dbReference type="SAM" id="Phobius"/>
    </source>
</evidence>
<gene>
    <name evidence="2" type="ORF">LCGC14_1500120</name>
</gene>
<proteinExistence type="predicted"/>
<organism evidence="2">
    <name type="scientific">marine sediment metagenome</name>
    <dbReference type="NCBI Taxonomy" id="412755"/>
    <lineage>
        <taxon>unclassified sequences</taxon>
        <taxon>metagenomes</taxon>
        <taxon>ecological metagenomes</taxon>
    </lineage>
</organism>
<dbReference type="AlphaFoldDB" id="A0A0F9J4A3"/>
<feature type="transmembrane region" description="Helical" evidence="1">
    <location>
        <begin position="6"/>
        <end position="27"/>
    </location>
</feature>
<accession>A0A0F9J4A3</accession>
<reference evidence="2" key="1">
    <citation type="journal article" date="2015" name="Nature">
        <title>Complex archaea that bridge the gap between prokaryotes and eukaryotes.</title>
        <authorList>
            <person name="Spang A."/>
            <person name="Saw J.H."/>
            <person name="Jorgensen S.L."/>
            <person name="Zaremba-Niedzwiedzka K."/>
            <person name="Martijn J."/>
            <person name="Lind A.E."/>
            <person name="van Eijk R."/>
            <person name="Schleper C."/>
            <person name="Guy L."/>
            <person name="Ettema T.J."/>
        </authorList>
    </citation>
    <scope>NUCLEOTIDE SEQUENCE</scope>
</reference>
<keyword evidence="1" id="KW-1133">Transmembrane helix</keyword>
<comment type="caution">
    <text evidence="2">The sequence shown here is derived from an EMBL/GenBank/DDBJ whole genome shotgun (WGS) entry which is preliminary data.</text>
</comment>
<keyword evidence="1" id="KW-0812">Transmembrane</keyword>
<evidence type="ECO:0000313" key="2">
    <source>
        <dbReference type="EMBL" id="KKM64564.1"/>
    </source>
</evidence>
<name>A0A0F9J4A3_9ZZZZ</name>
<dbReference type="EMBL" id="LAZR01010876">
    <property type="protein sequence ID" value="KKM64564.1"/>
    <property type="molecule type" value="Genomic_DNA"/>
</dbReference>
<keyword evidence="1" id="KW-0472">Membrane</keyword>
<sequence length="145" mass="16580">MDIREILELVSTIGAVTGTALLFYWYFKKPGVKEWVDGFFSKIPVATLLRFAASKVEDKKGEFDLHDMLKVSERLTVFLRETINDPLNTSFEDVEEETFAFLSTELSRYKNAGVRGVPDISDAVLRVNVKVVFEQIVRVMHENSE</sequence>